<comment type="caution">
    <text evidence="2">The sequence shown here is derived from an EMBL/GenBank/DDBJ whole genome shotgun (WGS) entry which is preliminary data.</text>
</comment>
<dbReference type="Proteomes" id="UP000317982">
    <property type="component" value="Unassembled WGS sequence"/>
</dbReference>
<keyword evidence="3" id="KW-1185">Reference proteome</keyword>
<organism evidence="2 3">
    <name type="scientific">Cryptosporangium phraense</name>
    <dbReference type="NCBI Taxonomy" id="2593070"/>
    <lineage>
        <taxon>Bacteria</taxon>
        <taxon>Bacillati</taxon>
        <taxon>Actinomycetota</taxon>
        <taxon>Actinomycetes</taxon>
        <taxon>Cryptosporangiales</taxon>
        <taxon>Cryptosporangiaceae</taxon>
        <taxon>Cryptosporangium</taxon>
    </lineage>
</organism>
<protein>
    <submittedName>
        <fullName evidence="2">ABC transporter permease</fullName>
    </submittedName>
</protein>
<name>A0A545AMJ5_9ACTN</name>
<dbReference type="OrthoDB" id="5188656at2"/>
<dbReference type="InParanoid" id="A0A545AMJ5"/>
<evidence type="ECO:0000256" key="1">
    <source>
        <dbReference type="SAM" id="Phobius"/>
    </source>
</evidence>
<keyword evidence="1" id="KW-0812">Transmembrane</keyword>
<reference evidence="2 3" key="1">
    <citation type="submission" date="2019-07" db="EMBL/GenBank/DDBJ databases">
        <title>Cryptosporangium phraense sp. nov., isolated from plant litter.</title>
        <authorList>
            <person name="Suriyachadkun C."/>
        </authorList>
    </citation>
    <scope>NUCLEOTIDE SEQUENCE [LARGE SCALE GENOMIC DNA]</scope>
    <source>
        <strain evidence="2 3">A-T 5661</strain>
    </source>
</reference>
<accession>A0A545AMJ5</accession>
<proteinExistence type="predicted"/>
<dbReference type="EMBL" id="VIRS01000018">
    <property type="protein sequence ID" value="TQS42532.1"/>
    <property type="molecule type" value="Genomic_DNA"/>
</dbReference>
<evidence type="ECO:0000313" key="3">
    <source>
        <dbReference type="Proteomes" id="UP000317982"/>
    </source>
</evidence>
<keyword evidence="1" id="KW-1133">Transmembrane helix</keyword>
<dbReference type="AlphaFoldDB" id="A0A545AMJ5"/>
<sequence length="248" mass="25625">MRDRPFKSAIAAERLKLRSVRSTYWLLASLLPLFVLATLVGHAMVAAWDGAPPADRAHYESADMSVVVAPITQLVLAILAALAITSEYRTGAIATTLTAVPNRLRLFGAKVTVVLGLTGAAAVLSTALSTLLSLWLAGDRPPPIEPWTSTTDALGSAALTVATIVVAALVGVGLGAAFRSSAGALAAVAGLLFVGPTIAVYLPDPWDERVSGVLLPSLAHTPEAAVALVLYPVLALGAGAWMMTRRDA</sequence>
<keyword evidence="1" id="KW-0472">Membrane</keyword>
<dbReference type="Pfam" id="PF12730">
    <property type="entry name" value="ABC2_membrane_4"/>
    <property type="match status" value="1"/>
</dbReference>
<feature type="transmembrane region" description="Helical" evidence="1">
    <location>
        <begin position="157"/>
        <end position="178"/>
    </location>
</feature>
<feature type="transmembrane region" description="Helical" evidence="1">
    <location>
        <begin position="224"/>
        <end position="243"/>
    </location>
</feature>
<feature type="transmembrane region" description="Helical" evidence="1">
    <location>
        <begin position="185"/>
        <end position="204"/>
    </location>
</feature>
<dbReference type="RefSeq" id="WP_142707221.1">
    <property type="nucleotide sequence ID" value="NZ_VIRS01000018.1"/>
</dbReference>
<feature type="transmembrane region" description="Helical" evidence="1">
    <location>
        <begin position="113"/>
        <end position="137"/>
    </location>
</feature>
<feature type="transmembrane region" description="Helical" evidence="1">
    <location>
        <begin position="24"/>
        <end position="44"/>
    </location>
</feature>
<feature type="transmembrane region" description="Helical" evidence="1">
    <location>
        <begin position="64"/>
        <end position="84"/>
    </location>
</feature>
<gene>
    <name evidence="2" type="ORF">FL583_24875</name>
</gene>
<evidence type="ECO:0000313" key="2">
    <source>
        <dbReference type="EMBL" id="TQS42532.1"/>
    </source>
</evidence>